<dbReference type="SMART" id="SM00235">
    <property type="entry name" value="ZnMc"/>
    <property type="match status" value="1"/>
</dbReference>
<evidence type="ECO:0000259" key="4">
    <source>
        <dbReference type="PROSITE" id="PS51864"/>
    </source>
</evidence>
<keyword evidence="2 3" id="KW-0482">Metalloprotease</keyword>
<evidence type="ECO:0000313" key="5">
    <source>
        <dbReference type="EMBL" id="PAV90882.1"/>
    </source>
</evidence>
<dbReference type="AlphaFoldDB" id="A0A2A2LXD0"/>
<comment type="cofactor">
    <cofactor evidence="2 3">
        <name>Zn(2+)</name>
        <dbReference type="ChEBI" id="CHEBI:29105"/>
    </cofactor>
    <text evidence="2 3">Binds 1 zinc ion per subunit.</text>
</comment>
<proteinExistence type="predicted"/>
<dbReference type="InterPro" id="IPR001506">
    <property type="entry name" value="Peptidase_M12A"/>
</dbReference>
<sequence length="208" mass="24302">MIRQASTVYNKWTNNEIFYYFDKNFPLKKRDLVEKALSILEEVTCARFKQNSTSKNRIRVFQGNGEQELSLGQGCHSIGTIQHEFLHAIGIWHEHMRSDRDDYLTVDLSDVSPSKQYNFDKLNERVSQNFIDFDYASVMHYPPAVFTTNNTVSMYTISREFQFTIGMKQLAFSDIYKINQFLNCTGIEFYLIDCPIVSVARIKVFPNL</sequence>
<feature type="binding site" evidence="2">
    <location>
        <position position="83"/>
    </location>
    <ligand>
        <name>Zn(2+)</name>
        <dbReference type="ChEBI" id="CHEBI:29105"/>
        <note>catalytic</note>
    </ligand>
</feature>
<keyword evidence="2 3" id="KW-0645">Protease</keyword>
<dbReference type="PROSITE" id="PS51864">
    <property type="entry name" value="ASTACIN"/>
    <property type="match status" value="1"/>
</dbReference>
<evidence type="ECO:0000256" key="2">
    <source>
        <dbReference type="PROSITE-ProRule" id="PRU01211"/>
    </source>
</evidence>
<dbReference type="EMBL" id="LIAE01006347">
    <property type="protein sequence ID" value="PAV90882.1"/>
    <property type="molecule type" value="Genomic_DNA"/>
</dbReference>
<dbReference type="GO" id="GO:0004222">
    <property type="term" value="F:metalloendopeptidase activity"/>
    <property type="evidence" value="ECO:0007669"/>
    <property type="project" value="UniProtKB-UniRule"/>
</dbReference>
<evidence type="ECO:0000313" key="6">
    <source>
        <dbReference type="Proteomes" id="UP000218231"/>
    </source>
</evidence>
<dbReference type="PRINTS" id="PR00480">
    <property type="entry name" value="ASTACIN"/>
</dbReference>
<dbReference type="EMBL" id="LIAE01006347">
    <property type="protein sequence ID" value="PAV90881.1"/>
    <property type="molecule type" value="Genomic_DNA"/>
</dbReference>
<dbReference type="InterPro" id="IPR034035">
    <property type="entry name" value="Astacin-like_dom"/>
</dbReference>
<evidence type="ECO:0000256" key="3">
    <source>
        <dbReference type="RuleBase" id="RU361183"/>
    </source>
</evidence>
<dbReference type="PANTHER" id="PTHR10127">
    <property type="entry name" value="DISCOIDIN, CUB, EGF, LAMININ , AND ZINC METALLOPROTEASE DOMAIN CONTAINING"/>
    <property type="match status" value="1"/>
</dbReference>
<protein>
    <recommendedName>
        <fullName evidence="3">Metalloendopeptidase</fullName>
        <ecNumber evidence="3">3.4.24.-</ecNumber>
    </recommendedName>
</protein>
<gene>
    <name evidence="5" type="ORF">WR25_15789</name>
</gene>
<dbReference type="Pfam" id="PF01400">
    <property type="entry name" value="Astacin"/>
    <property type="match status" value="1"/>
</dbReference>
<dbReference type="OrthoDB" id="291007at2759"/>
<dbReference type="GO" id="GO:0006508">
    <property type="term" value="P:proteolysis"/>
    <property type="evidence" value="ECO:0007669"/>
    <property type="project" value="UniProtKB-KW"/>
</dbReference>
<reference evidence="5 6" key="1">
    <citation type="journal article" date="2017" name="Curr. Biol.">
        <title>Genome architecture and evolution of a unichromosomal asexual nematode.</title>
        <authorList>
            <person name="Fradin H."/>
            <person name="Zegar C."/>
            <person name="Gutwein M."/>
            <person name="Lucas J."/>
            <person name="Kovtun M."/>
            <person name="Corcoran D."/>
            <person name="Baugh L.R."/>
            <person name="Kiontke K."/>
            <person name="Gunsalus K."/>
            <person name="Fitch D.H."/>
            <person name="Piano F."/>
        </authorList>
    </citation>
    <scope>NUCLEOTIDE SEQUENCE [LARGE SCALE GENOMIC DNA]</scope>
    <source>
        <strain evidence="5">PF1309</strain>
    </source>
</reference>
<dbReference type="PANTHER" id="PTHR10127:SF831">
    <property type="entry name" value="ZINC METALLOPROTEINASE NAS-37"/>
    <property type="match status" value="1"/>
</dbReference>
<keyword evidence="2 3" id="KW-0862">Zinc</keyword>
<feature type="binding site" evidence="2">
    <location>
        <position position="87"/>
    </location>
    <ligand>
        <name>Zn(2+)</name>
        <dbReference type="ChEBI" id="CHEBI:29105"/>
        <note>catalytic</note>
    </ligand>
</feature>
<dbReference type="STRING" id="2018661.A0A2A2LXD0"/>
<dbReference type="Gene3D" id="3.40.390.10">
    <property type="entry name" value="Collagenase (Catalytic Domain)"/>
    <property type="match status" value="1"/>
</dbReference>
<dbReference type="CDD" id="cd04280">
    <property type="entry name" value="ZnMc_astacin_like"/>
    <property type="match status" value="1"/>
</dbReference>
<dbReference type="InterPro" id="IPR006026">
    <property type="entry name" value="Peptidase_Metallo"/>
</dbReference>
<organism evidence="5 6">
    <name type="scientific">Diploscapter pachys</name>
    <dbReference type="NCBI Taxonomy" id="2018661"/>
    <lineage>
        <taxon>Eukaryota</taxon>
        <taxon>Metazoa</taxon>
        <taxon>Ecdysozoa</taxon>
        <taxon>Nematoda</taxon>
        <taxon>Chromadorea</taxon>
        <taxon>Rhabditida</taxon>
        <taxon>Rhabditina</taxon>
        <taxon>Rhabditomorpha</taxon>
        <taxon>Rhabditoidea</taxon>
        <taxon>Rhabditidae</taxon>
        <taxon>Diploscapter</taxon>
    </lineage>
</organism>
<keyword evidence="2 3" id="KW-0479">Metal-binding</keyword>
<comment type="caution">
    <text evidence="2">Lacks conserved residue(s) required for the propagation of feature annotation.</text>
</comment>
<dbReference type="EC" id="3.4.24.-" evidence="3"/>
<name>A0A2A2LXD0_9BILA</name>
<comment type="caution">
    <text evidence="5">The sequence shown here is derived from an EMBL/GenBank/DDBJ whole genome shotgun (WGS) entry which is preliminary data.</text>
</comment>
<keyword evidence="6" id="KW-1185">Reference proteome</keyword>
<dbReference type="SUPFAM" id="SSF55486">
    <property type="entry name" value="Metalloproteases ('zincins'), catalytic domain"/>
    <property type="match status" value="1"/>
</dbReference>
<accession>A0A2A2LXD0</accession>
<keyword evidence="2 3" id="KW-0378">Hydrolase</keyword>
<feature type="active site" evidence="2">
    <location>
        <position position="84"/>
    </location>
</feature>
<keyword evidence="1" id="KW-1015">Disulfide bond</keyword>
<evidence type="ECO:0000256" key="1">
    <source>
        <dbReference type="ARBA" id="ARBA00023157"/>
    </source>
</evidence>
<feature type="binding site" evidence="2">
    <location>
        <position position="93"/>
    </location>
    <ligand>
        <name>Zn(2+)</name>
        <dbReference type="ChEBI" id="CHEBI:29105"/>
        <note>catalytic</note>
    </ligand>
</feature>
<dbReference type="Proteomes" id="UP000218231">
    <property type="component" value="Unassembled WGS sequence"/>
</dbReference>
<dbReference type="InterPro" id="IPR024079">
    <property type="entry name" value="MetalloPept_cat_dom_sf"/>
</dbReference>
<dbReference type="GO" id="GO:0008270">
    <property type="term" value="F:zinc ion binding"/>
    <property type="evidence" value="ECO:0007669"/>
    <property type="project" value="UniProtKB-UniRule"/>
</dbReference>
<feature type="domain" description="Peptidase M12A" evidence="4">
    <location>
        <begin position="1"/>
        <end position="185"/>
    </location>
</feature>